<feature type="domain" description="VWFA" evidence="1">
    <location>
        <begin position="320"/>
        <end position="479"/>
    </location>
</feature>
<dbReference type="GO" id="GO:0005829">
    <property type="term" value="C:cytosol"/>
    <property type="evidence" value="ECO:0007669"/>
    <property type="project" value="TreeGrafter"/>
</dbReference>
<accession>A0A240ELK4</accession>
<evidence type="ECO:0000259" key="1">
    <source>
        <dbReference type="SMART" id="SM00327"/>
    </source>
</evidence>
<dbReference type="PANTHER" id="PTHR36846">
    <property type="entry name" value="PROTEIN VIAA"/>
    <property type="match status" value="1"/>
</dbReference>
<dbReference type="Pfam" id="PF05762">
    <property type="entry name" value="VWA_CoxE"/>
    <property type="match status" value="1"/>
</dbReference>
<dbReference type="Gene3D" id="3.40.50.410">
    <property type="entry name" value="von Willebrand factor, type A domain"/>
    <property type="match status" value="1"/>
</dbReference>
<dbReference type="InterPro" id="IPR002035">
    <property type="entry name" value="VWF_A"/>
</dbReference>
<dbReference type="SUPFAM" id="SSF53300">
    <property type="entry name" value="vWA-like"/>
    <property type="match status" value="1"/>
</dbReference>
<organism evidence="2 3">
    <name type="scientific">Vibrio thalassae</name>
    <dbReference type="NCBI Taxonomy" id="1243014"/>
    <lineage>
        <taxon>Bacteria</taxon>
        <taxon>Pseudomonadati</taxon>
        <taxon>Pseudomonadota</taxon>
        <taxon>Gammaproteobacteria</taxon>
        <taxon>Vibrionales</taxon>
        <taxon>Vibrionaceae</taxon>
        <taxon>Vibrio</taxon>
    </lineage>
</organism>
<reference evidence="3" key="1">
    <citation type="submission" date="2016-06" db="EMBL/GenBank/DDBJ databases">
        <authorList>
            <person name="Rodrigo-Torres L."/>
            <person name="Arahal R.D."/>
            <person name="Lucena T."/>
        </authorList>
    </citation>
    <scope>NUCLEOTIDE SEQUENCE [LARGE SCALE GENOMIC DNA]</scope>
    <source>
        <strain evidence="3">CECT8203</strain>
    </source>
</reference>
<dbReference type="Proteomes" id="UP000219336">
    <property type="component" value="Unassembled WGS sequence"/>
</dbReference>
<name>A0A240ELK4_9VIBR</name>
<sequence length="481" mass="55232">MLGADGLNLALMIADSGLIDSAVNDLMARSQVAALTEKRGVRSAVKSHLLKWRGSVKKRMTRVCETERFQKELALYQKVIHWDEATFFERINDVVKQLEWHSAFYMQARRLLEKNKSVHNPMFPRFFCDLWYKSLADAIKQAEISELEASKEKFLADLYQRMETMQNMDTVTEQGDEAAMGRLWDMASAKLTKTDLKVMHNHAEFLKKNKGLQDIAEQLGRMANEQDDPELNKAQAEDVEMVEQLSDEATDDIVGIHESDDLNKLLPNETMFLAYPELEVVFYKHLADKRLMNFKTQGKSRTLKKVRTRKPDNNEVELEKGPFIVCIDASGSMSGFPEQCAKAMAYALMQIALAEDRECYVILFSTTHITYELTKQDGLREAADFLSYSFHGGTDLEPVLQQSVSLMRSDTYKNADMVVISDFIAPEQSDEMKQKVNRLKECKNRFHAINLSKYGNPALMSMFDHCWSYHPNLVGRLLKKW</sequence>
<evidence type="ECO:0000313" key="3">
    <source>
        <dbReference type="Proteomes" id="UP000219336"/>
    </source>
</evidence>
<dbReference type="InterPro" id="IPR008912">
    <property type="entry name" value="Uncharacterised_CoxE"/>
</dbReference>
<dbReference type="EMBL" id="OANU01000047">
    <property type="protein sequence ID" value="SNX49133.1"/>
    <property type="molecule type" value="Genomic_DNA"/>
</dbReference>
<dbReference type="InterPro" id="IPR036465">
    <property type="entry name" value="vWFA_dom_sf"/>
</dbReference>
<dbReference type="OrthoDB" id="387240at2"/>
<dbReference type="NCBIfam" id="NF008230">
    <property type="entry name" value="PRK10997.1"/>
    <property type="match status" value="1"/>
</dbReference>
<protein>
    <submittedName>
        <fullName evidence="2">Protein ViaA</fullName>
    </submittedName>
</protein>
<proteinExistence type="predicted"/>
<dbReference type="CDD" id="cd01462">
    <property type="entry name" value="VWA_YIEM_type"/>
    <property type="match status" value="1"/>
</dbReference>
<gene>
    <name evidence="2" type="primary">viaA_1</name>
    <name evidence="2" type="ORF">VTH8203_02776</name>
</gene>
<evidence type="ECO:0000313" key="2">
    <source>
        <dbReference type="EMBL" id="SNX49133.1"/>
    </source>
</evidence>
<dbReference type="RefSeq" id="WP_096994234.1">
    <property type="nucleotide sequence ID" value="NZ_JBHSII010000011.1"/>
</dbReference>
<dbReference type="AlphaFoldDB" id="A0A240ELK4"/>
<keyword evidence="3" id="KW-1185">Reference proteome</keyword>
<dbReference type="SMART" id="SM00327">
    <property type="entry name" value="VWA"/>
    <property type="match status" value="1"/>
</dbReference>
<dbReference type="PANTHER" id="PTHR36846:SF1">
    <property type="entry name" value="PROTEIN VIAA"/>
    <property type="match status" value="1"/>
</dbReference>